<reference evidence="1 2" key="1">
    <citation type="journal article" date="2016" name="Front. Microbiol.">
        <title>Comprehensive Phylogenetic Analysis of Bovine Non-aureus Staphylococci Species Based on Whole-Genome Sequencing.</title>
        <authorList>
            <person name="Naushad S."/>
            <person name="Barkema H.W."/>
            <person name="Luby C."/>
            <person name="Condas L.A."/>
            <person name="Nobrega D.B."/>
            <person name="Carson D.A."/>
            <person name="De Buck J."/>
        </authorList>
    </citation>
    <scope>NUCLEOTIDE SEQUENCE [LARGE SCALE GENOMIC DNA]</scope>
    <source>
        <strain evidence="1 2">SNUC 1231</strain>
    </source>
</reference>
<dbReference type="Proteomes" id="UP000241960">
    <property type="component" value="Unassembled WGS sequence"/>
</dbReference>
<proteinExistence type="predicted"/>
<gene>
    <name evidence="1" type="ORF">BU058_11335</name>
</gene>
<dbReference type="EMBL" id="PZFQ01000044">
    <property type="protein sequence ID" value="PTI74303.1"/>
    <property type="molecule type" value="Genomic_DNA"/>
</dbReference>
<dbReference type="RefSeq" id="WP_107545325.1">
    <property type="nucleotide sequence ID" value="NZ_PZFQ01000044.1"/>
</dbReference>
<dbReference type="AlphaFoldDB" id="A0A9Q6HMS9"/>
<accession>A0A9Q6HMS9</accession>
<comment type="caution">
    <text evidence="1">The sequence shown here is derived from an EMBL/GenBank/DDBJ whole genome shotgun (WGS) entry which is preliminary data.</text>
</comment>
<sequence>MFKTKTSIIENDKYEVQTIDTHYLKRTQKDNGVERYFCIAQSYPLMIEALAEYVKYSKMVMARLGKENVRATFLDTGNGIYQVTIIYFDDSLSGLKEATENLSLLHSKKAINFILKDDN</sequence>
<evidence type="ECO:0000313" key="2">
    <source>
        <dbReference type="Proteomes" id="UP000241960"/>
    </source>
</evidence>
<evidence type="ECO:0000313" key="1">
    <source>
        <dbReference type="EMBL" id="PTI74303.1"/>
    </source>
</evidence>
<organism evidence="1 2">
    <name type="scientific">Staphylococcus succinus</name>
    <dbReference type="NCBI Taxonomy" id="61015"/>
    <lineage>
        <taxon>Bacteria</taxon>
        <taxon>Bacillati</taxon>
        <taxon>Bacillota</taxon>
        <taxon>Bacilli</taxon>
        <taxon>Bacillales</taxon>
        <taxon>Staphylococcaceae</taxon>
        <taxon>Staphylococcus</taxon>
    </lineage>
</organism>
<name>A0A9Q6HMS9_9STAP</name>
<protein>
    <submittedName>
        <fullName evidence="1">Uncharacterized protein</fullName>
    </submittedName>
</protein>